<dbReference type="SUPFAM" id="SSF56935">
    <property type="entry name" value="Porins"/>
    <property type="match status" value="1"/>
</dbReference>
<dbReference type="Gene3D" id="2.40.160.60">
    <property type="entry name" value="Outer membrane protein transport protein (OMPP1/FadL/TodX)"/>
    <property type="match status" value="1"/>
</dbReference>
<dbReference type="GO" id="GO:0009279">
    <property type="term" value="C:cell outer membrane"/>
    <property type="evidence" value="ECO:0007669"/>
    <property type="project" value="UniProtKB-SubCell"/>
</dbReference>
<comment type="caution">
    <text evidence="9">The sequence shown here is derived from an EMBL/GenBank/DDBJ whole genome shotgun (WGS) entry which is preliminary data.</text>
</comment>
<dbReference type="Proteomes" id="UP000473278">
    <property type="component" value="Unassembled WGS sequence"/>
</dbReference>
<dbReference type="PANTHER" id="PTHR35093">
    <property type="entry name" value="OUTER MEMBRANE PROTEIN NMB0088-RELATED"/>
    <property type="match status" value="1"/>
</dbReference>
<organism evidence="9 10">
    <name type="scientific">Halalkalibaculum roseum</name>
    <dbReference type="NCBI Taxonomy" id="2709311"/>
    <lineage>
        <taxon>Bacteria</taxon>
        <taxon>Pseudomonadati</taxon>
        <taxon>Balneolota</taxon>
        <taxon>Balneolia</taxon>
        <taxon>Balneolales</taxon>
        <taxon>Balneolaceae</taxon>
        <taxon>Halalkalibaculum</taxon>
    </lineage>
</organism>
<dbReference type="AlphaFoldDB" id="A0A6M1ST78"/>
<protein>
    <recommendedName>
        <fullName evidence="11">Outer membrane protein transport protein (OMPP1/FadL/TodX)</fullName>
    </recommendedName>
</protein>
<evidence type="ECO:0000256" key="4">
    <source>
        <dbReference type="ARBA" id="ARBA00022692"/>
    </source>
</evidence>
<evidence type="ECO:0000256" key="6">
    <source>
        <dbReference type="ARBA" id="ARBA00023136"/>
    </source>
</evidence>
<evidence type="ECO:0008006" key="11">
    <source>
        <dbReference type="Google" id="ProtNLM"/>
    </source>
</evidence>
<name>A0A6M1ST78_9BACT</name>
<accession>A0A6M1ST78</accession>
<evidence type="ECO:0000256" key="3">
    <source>
        <dbReference type="ARBA" id="ARBA00022452"/>
    </source>
</evidence>
<keyword evidence="7" id="KW-0998">Cell outer membrane</keyword>
<evidence type="ECO:0000256" key="5">
    <source>
        <dbReference type="ARBA" id="ARBA00022729"/>
    </source>
</evidence>
<keyword evidence="10" id="KW-1185">Reference proteome</keyword>
<keyword evidence="6" id="KW-0472">Membrane</keyword>
<comment type="similarity">
    <text evidence="2">Belongs to the OmpP1/FadL family.</text>
</comment>
<dbReference type="PANTHER" id="PTHR35093:SF8">
    <property type="entry name" value="OUTER MEMBRANE PROTEIN NMB0088-RELATED"/>
    <property type="match status" value="1"/>
</dbReference>
<keyword evidence="3" id="KW-1134">Transmembrane beta strand</keyword>
<evidence type="ECO:0000256" key="1">
    <source>
        <dbReference type="ARBA" id="ARBA00004571"/>
    </source>
</evidence>
<keyword evidence="5 8" id="KW-0732">Signal</keyword>
<dbReference type="InterPro" id="IPR005017">
    <property type="entry name" value="OMPP1/FadL/TodX"/>
</dbReference>
<evidence type="ECO:0000256" key="7">
    <source>
        <dbReference type="ARBA" id="ARBA00023237"/>
    </source>
</evidence>
<evidence type="ECO:0000313" key="9">
    <source>
        <dbReference type="EMBL" id="NGP76002.1"/>
    </source>
</evidence>
<sequence length="499" mass="55486">MSKKLVIIPALLMFMAIGWQAKGQGATDVLRYSVQYPSYDPVSIVMPGVSSATGFGAYQENPATMALFEEGFFSFGLSNRYVNEESSYLGTGSEFDDNQTNIGDIGLVYKVPTQRGRLVVGGGYSQTSDFNRALSVNARNNQSTITDFYNITADDSLFFAAFDAYAIDFFTTDSTFSETASIFRIGFNEFGQYPGINQSMELTERGVMGEYSAFVATEFQQNVMVGVSLGLISGGYDYEREFLESDDQNNYNFQFIDTDGDGVGETDIDNILSYDTISADFTAFTARLGLLYEINPNINIGASYQFNGKLSIDEDYNTLITSTFDNGVVFEDDAPGRFSYKIKRPDRFNLGITFKELNGINISLSAENVRYSQARIEFEDIRLGGDEDAINDTIESNFQDVFNIRGGLEFVMSPYFTPRVGYAYFPSPQEDVGSERQFFSGGFSASLFDKVTLDVGAQYSFWEDQNQLYSYFDGNSVVGETTGEDVTRWNIMAGVKIAL</sequence>
<dbReference type="Pfam" id="PF03349">
    <property type="entry name" value="Toluene_X"/>
    <property type="match status" value="1"/>
</dbReference>
<comment type="subcellular location">
    <subcellularLocation>
        <location evidence="1">Cell outer membrane</location>
        <topology evidence="1">Multi-pass membrane protein</topology>
    </subcellularLocation>
</comment>
<dbReference type="EMBL" id="JAALLT010000002">
    <property type="protein sequence ID" value="NGP76002.1"/>
    <property type="molecule type" value="Genomic_DNA"/>
</dbReference>
<evidence type="ECO:0000313" key="10">
    <source>
        <dbReference type="Proteomes" id="UP000473278"/>
    </source>
</evidence>
<evidence type="ECO:0000256" key="8">
    <source>
        <dbReference type="SAM" id="SignalP"/>
    </source>
</evidence>
<evidence type="ECO:0000256" key="2">
    <source>
        <dbReference type="ARBA" id="ARBA00008163"/>
    </source>
</evidence>
<reference evidence="9 10" key="1">
    <citation type="submission" date="2020-02" db="EMBL/GenBank/DDBJ databases">
        <title>Balneolaceae bacterium YR4-1, complete genome.</title>
        <authorList>
            <person name="Li Y."/>
            <person name="Wu S."/>
        </authorList>
    </citation>
    <scope>NUCLEOTIDE SEQUENCE [LARGE SCALE GENOMIC DNA]</scope>
    <source>
        <strain evidence="9 10">YR4-1</strain>
    </source>
</reference>
<proteinExistence type="inferred from homology"/>
<gene>
    <name evidence="9" type="ORF">G3570_05135</name>
</gene>
<keyword evidence="4" id="KW-0812">Transmembrane</keyword>
<feature type="chain" id="PRO_5026916479" description="Outer membrane protein transport protein (OMPP1/FadL/TodX)" evidence="8">
    <location>
        <begin position="22"/>
        <end position="499"/>
    </location>
</feature>
<dbReference type="GO" id="GO:0015483">
    <property type="term" value="F:long-chain fatty acid transporting porin activity"/>
    <property type="evidence" value="ECO:0007669"/>
    <property type="project" value="TreeGrafter"/>
</dbReference>
<feature type="signal peptide" evidence="8">
    <location>
        <begin position="1"/>
        <end position="21"/>
    </location>
</feature>
<dbReference type="RefSeq" id="WP_165139976.1">
    <property type="nucleotide sequence ID" value="NZ_JAALLT010000002.1"/>
</dbReference>